<keyword evidence="3" id="KW-1185">Reference proteome</keyword>
<dbReference type="OrthoDB" id="3034217at2"/>
<gene>
    <name evidence="2" type="ORF">B0188_08195</name>
</gene>
<dbReference type="PANTHER" id="PTHR39569">
    <property type="entry name" value="INORGANIC TRIPHOSPHATASE"/>
    <property type="match status" value="1"/>
</dbReference>
<dbReference type="CDD" id="cd07756">
    <property type="entry name" value="CYTH-like_Pase_CHAD"/>
    <property type="match status" value="1"/>
</dbReference>
<dbReference type="STRING" id="123822.B0188_08195"/>
<evidence type="ECO:0000313" key="2">
    <source>
        <dbReference type="EMBL" id="OOS02604.1"/>
    </source>
</evidence>
<dbReference type="InterPro" id="IPR023577">
    <property type="entry name" value="CYTH_domain"/>
</dbReference>
<name>A0A1T0AXN8_9PAST</name>
<dbReference type="InterPro" id="IPR039013">
    <property type="entry name" value="YgiF"/>
</dbReference>
<dbReference type="GO" id="GO:0050355">
    <property type="term" value="F:inorganic triphosphate phosphatase activity"/>
    <property type="evidence" value="ECO:0007669"/>
    <property type="project" value="InterPro"/>
</dbReference>
<dbReference type="Proteomes" id="UP000190023">
    <property type="component" value="Unassembled WGS sequence"/>
</dbReference>
<evidence type="ECO:0000259" key="1">
    <source>
        <dbReference type="PROSITE" id="PS51707"/>
    </source>
</evidence>
<comment type="caution">
    <text evidence="2">The sequence shown here is derived from an EMBL/GenBank/DDBJ whole genome shotgun (WGS) entry which is preliminary data.</text>
</comment>
<evidence type="ECO:0000313" key="3">
    <source>
        <dbReference type="Proteomes" id="UP000190023"/>
    </source>
</evidence>
<sequence length="346" mass="39621">MTPEIELKLAVTPNFVELLTQSLTNFHILQHKTVFLGNCYYDNANLQLAACKIGLRVRKENENFTLTLKTDGEVKGGLHIRPEYNLSLENADFGEVQLAALAEQSGISLSQFMPFQIIFSTDFERQFWLVECGNGAVIEVAFDQGEILAGKNKQAICEVEFELKQGKIQDLLFFVKGLILEKAIRLSSASKAQRGYALANFEIKEIDWLVEWEFVLQKISTDSKYLQHLLQFEQNLIEDTFSLGQSYLGADFSRCVARISAFFNLYSYFQENQSLLHRICLQNSNFDESIFIELLDSNQWLLEQIKDIMCTHSQTKNHQQAIGQLCQLLETGEYVKRMLNLLQLGL</sequence>
<proteinExistence type="predicted"/>
<accession>A0A1T0AXN8</accession>
<dbReference type="Pfam" id="PF01928">
    <property type="entry name" value="CYTH"/>
    <property type="match status" value="1"/>
</dbReference>
<protein>
    <recommendedName>
        <fullName evidence="1">CYTH domain-containing protein</fullName>
    </recommendedName>
</protein>
<dbReference type="InterPro" id="IPR033469">
    <property type="entry name" value="CYTH-like_dom_sf"/>
</dbReference>
<dbReference type="EMBL" id="MUYB01000033">
    <property type="protein sequence ID" value="OOS02604.1"/>
    <property type="molecule type" value="Genomic_DNA"/>
</dbReference>
<dbReference type="GO" id="GO:0046872">
    <property type="term" value="F:metal ion binding"/>
    <property type="evidence" value="ECO:0007669"/>
    <property type="project" value="TreeGrafter"/>
</dbReference>
<dbReference type="SMART" id="SM01118">
    <property type="entry name" value="CYTH"/>
    <property type="match status" value="1"/>
</dbReference>
<reference evidence="2 3" key="1">
    <citation type="submission" date="2017-02" db="EMBL/GenBank/DDBJ databases">
        <title>Draft genome sequence of Haemophilus felis CCUG 31170 type strain.</title>
        <authorList>
            <person name="Engstrom-Jakobsson H."/>
            <person name="Salva-Serra F."/>
            <person name="Thorell K."/>
            <person name="Gonzales-Siles L."/>
            <person name="Karlsson R."/>
            <person name="Boulund F."/>
            <person name="Engstrand L."/>
            <person name="Kristiansson E."/>
            <person name="Moore E."/>
        </authorList>
    </citation>
    <scope>NUCLEOTIDE SEQUENCE [LARGE SCALE GENOMIC DNA]</scope>
    <source>
        <strain evidence="2 3">CCUG 31170</strain>
    </source>
</reference>
<dbReference type="AlphaFoldDB" id="A0A1T0AXN8"/>
<dbReference type="PANTHER" id="PTHR39569:SF1">
    <property type="entry name" value="INORGANIC TRIPHOSPHATASE"/>
    <property type="match status" value="1"/>
</dbReference>
<dbReference type="SUPFAM" id="SSF55154">
    <property type="entry name" value="CYTH-like phosphatases"/>
    <property type="match status" value="1"/>
</dbReference>
<feature type="domain" description="CYTH" evidence="1">
    <location>
        <begin position="2"/>
        <end position="202"/>
    </location>
</feature>
<dbReference type="Gene3D" id="2.40.320.10">
    <property type="entry name" value="Hypothetical Protein Pfu-838710-001"/>
    <property type="match status" value="1"/>
</dbReference>
<organism evidence="2 3">
    <name type="scientific">[Haemophilus] felis</name>
    <dbReference type="NCBI Taxonomy" id="123822"/>
    <lineage>
        <taxon>Bacteria</taxon>
        <taxon>Pseudomonadati</taxon>
        <taxon>Pseudomonadota</taxon>
        <taxon>Gammaproteobacteria</taxon>
        <taxon>Pasteurellales</taxon>
        <taxon>Pasteurellaceae</taxon>
    </lineage>
</organism>
<dbReference type="PROSITE" id="PS51707">
    <property type="entry name" value="CYTH"/>
    <property type="match status" value="1"/>
</dbReference>